<protein>
    <recommendedName>
        <fullName evidence="3">Lipoprotein</fullName>
    </recommendedName>
</protein>
<dbReference type="RefSeq" id="WP_129750594.1">
    <property type="nucleotide sequence ID" value="NZ_JUIW01000004.1"/>
</dbReference>
<keyword evidence="2" id="KW-1185">Reference proteome</keyword>
<dbReference type="EMBL" id="JUIW01000004">
    <property type="protein sequence ID" value="RYJ43941.1"/>
    <property type="molecule type" value="Genomic_DNA"/>
</dbReference>
<accession>A0A444WDL0</accession>
<evidence type="ECO:0000313" key="1">
    <source>
        <dbReference type="EMBL" id="RYJ43941.1"/>
    </source>
</evidence>
<reference evidence="1 2" key="1">
    <citation type="submission" date="2014-12" db="EMBL/GenBank/DDBJ databases">
        <title>Genome sequence of Flavobacterium beibuense RSKm HC5.</title>
        <authorList>
            <person name="Kim J.F."/>
            <person name="Song J.Y."/>
            <person name="Kwak M.-J."/>
            <person name="Lee S.-W."/>
        </authorList>
    </citation>
    <scope>NUCLEOTIDE SEQUENCE [LARGE SCALE GENOMIC DNA]</scope>
    <source>
        <strain evidence="1 2">RSKm HC5</strain>
    </source>
</reference>
<proteinExistence type="predicted"/>
<organism evidence="1 2">
    <name type="scientific">Flavobacterium beibuense</name>
    <dbReference type="NCBI Taxonomy" id="657326"/>
    <lineage>
        <taxon>Bacteria</taxon>
        <taxon>Pseudomonadati</taxon>
        <taxon>Bacteroidota</taxon>
        <taxon>Flavobacteriia</taxon>
        <taxon>Flavobacteriales</taxon>
        <taxon>Flavobacteriaceae</taxon>
        <taxon>Flavobacterium</taxon>
    </lineage>
</organism>
<dbReference type="AlphaFoldDB" id="A0A444WDL0"/>
<evidence type="ECO:0008006" key="3">
    <source>
        <dbReference type="Google" id="ProtNLM"/>
    </source>
</evidence>
<gene>
    <name evidence="1" type="ORF">NU09_1449</name>
</gene>
<evidence type="ECO:0000313" key="2">
    <source>
        <dbReference type="Proteomes" id="UP000289775"/>
    </source>
</evidence>
<dbReference type="PROSITE" id="PS51257">
    <property type="entry name" value="PROKAR_LIPOPROTEIN"/>
    <property type="match status" value="1"/>
</dbReference>
<comment type="caution">
    <text evidence="1">The sequence shown here is derived from an EMBL/GenBank/DDBJ whole genome shotgun (WGS) entry which is preliminary data.</text>
</comment>
<dbReference type="Proteomes" id="UP000289775">
    <property type="component" value="Unassembled WGS sequence"/>
</dbReference>
<sequence length="147" mass="17040">MKNIYFFAVLLLLFGCTTEETNKIIQDQTILKSNQNMESDCDPCTLLKAEINATYNEQLMWYIENNPSPSAQAMIDLHIERMNYLDSYCEETGDNTNCDSCTLLKAEINATYNEQLMWYIENNPSPSAQAMIDLHIERMNYLDSYCD</sequence>
<name>A0A444WDL0_9FLAO</name>